<proteinExistence type="predicted"/>
<dbReference type="EMBL" id="FTOA01000002">
    <property type="protein sequence ID" value="SIS56901.1"/>
    <property type="molecule type" value="Genomic_DNA"/>
</dbReference>
<dbReference type="GO" id="GO:0046872">
    <property type="term" value="F:metal ion binding"/>
    <property type="evidence" value="ECO:0007669"/>
    <property type="project" value="UniProtKB-KW"/>
</dbReference>
<protein>
    <recommendedName>
        <fullName evidence="6">Cytochrome c domain-containing protein</fullName>
    </recommendedName>
</protein>
<organism evidence="7 8">
    <name type="scientific">Insolitispirillum peregrinum</name>
    <dbReference type="NCBI Taxonomy" id="80876"/>
    <lineage>
        <taxon>Bacteria</taxon>
        <taxon>Pseudomonadati</taxon>
        <taxon>Pseudomonadota</taxon>
        <taxon>Alphaproteobacteria</taxon>
        <taxon>Rhodospirillales</taxon>
        <taxon>Novispirillaceae</taxon>
        <taxon>Insolitispirillum</taxon>
    </lineage>
</organism>
<keyword evidence="2 4" id="KW-0479">Metal-binding</keyword>
<dbReference type="InterPro" id="IPR036909">
    <property type="entry name" value="Cyt_c-like_dom_sf"/>
</dbReference>
<name>A0A1N7K5Q0_9PROT</name>
<feature type="domain" description="Cytochrome c" evidence="6">
    <location>
        <begin position="34"/>
        <end position="146"/>
    </location>
</feature>
<sequence length="167" mass="18189">MTSPHSLLHRLPVALLFLALATLGSTAVRAESGPDGMPGEKTFRIICQSCHLESLDLAAAGPDGDSALAAPPMDWLSTAIRMRQNNDEAEFVGHVVSYLRLPGLERSLLPGDVIARHGVMPPISEYGPDLTYDDLTAVASWIYGHYNYKKLLPQLQKHLQSRQGSSQ</sequence>
<evidence type="ECO:0000256" key="5">
    <source>
        <dbReference type="SAM" id="SignalP"/>
    </source>
</evidence>
<dbReference type="OrthoDB" id="14888at2"/>
<feature type="chain" id="PRO_5012297743" description="Cytochrome c domain-containing protein" evidence="5">
    <location>
        <begin position="31"/>
        <end position="167"/>
    </location>
</feature>
<dbReference type="GO" id="GO:0009055">
    <property type="term" value="F:electron transfer activity"/>
    <property type="evidence" value="ECO:0007669"/>
    <property type="project" value="InterPro"/>
</dbReference>
<dbReference type="AlphaFoldDB" id="A0A1N7K5Q0"/>
<dbReference type="RefSeq" id="WP_076399450.1">
    <property type="nucleotide sequence ID" value="NZ_FTOA01000002.1"/>
</dbReference>
<dbReference type="InterPro" id="IPR009056">
    <property type="entry name" value="Cyt_c-like_dom"/>
</dbReference>
<dbReference type="STRING" id="80876.SAMN05421779_102615"/>
<accession>A0A1N7K5Q0</accession>
<dbReference type="SUPFAM" id="SSF46626">
    <property type="entry name" value="Cytochrome c"/>
    <property type="match status" value="1"/>
</dbReference>
<dbReference type="Proteomes" id="UP000185678">
    <property type="component" value="Unassembled WGS sequence"/>
</dbReference>
<evidence type="ECO:0000313" key="7">
    <source>
        <dbReference type="EMBL" id="SIS56901.1"/>
    </source>
</evidence>
<gene>
    <name evidence="7" type="ORF">SAMN05421779_102615</name>
</gene>
<keyword evidence="8" id="KW-1185">Reference proteome</keyword>
<dbReference type="PROSITE" id="PS51007">
    <property type="entry name" value="CYTC"/>
    <property type="match status" value="1"/>
</dbReference>
<keyword evidence="3 4" id="KW-0408">Iron</keyword>
<evidence type="ECO:0000259" key="6">
    <source>
        <dbReference type="PROSITE" id="PS51007"/>
    </source>
</evidence>
<evidence type="ECO:0000313" key="8">
    <source>
        <dbReference type="Proteomes" id="UP000185678"/>
    </source>
</evidence>
<keyword evidence="5" id="KW-0732">Signal</keyword>
<evidence type="ECO:0000256" key="3">
    <source>
        <dbReference type="ARBA" id="ARBA00023004"/>
    </source>
</evidence>
<feature type="signal peptide" evidence="5">
    <location>
        <begin position="1"/>
        <end position="30"/>
    </location>
</feature>
<evidence type="ECO:0000256" key="4">
    <source>
        <dbReference type="PROSITE-ProRule" id="PRU00433"/>
    </source>
</evidence>
<evidence type="ECO:0000256" key="2">
    <source>
        <dbReference type="ARBA" id="ARBA00022723"/>
    </source>
</evidence>
<dbReference type="GO" id="GO:0020037">
    <property type="term" value="F:heme binding"/>
    <property type="evidence" value="ECO:0007669"/>
    <property type="project" value="InterPro"/>
</dbReference>
<evidence type="ECO:0000256" key="1">
    <source>
        <dbReference type="ARBA" id="ARBA00022617"/>
    </source>
</evidence>
<keyword evidence="1 4" id="KW-0349">Heme</keyword>
<reference evidence="7 8" key="1">
    <citation type="submission" date="2017-01" db="EMBL/GenBank/DDBJ databases">
        <authorList>
            <person name="Mah S.A."/>
            <person name="Swanson W.J."/>
            <person name="Moy G.W."/>
            <person name="Vacquier V.D."/>
        </authorList>
    </citation>
    <scope>NUCLEOTIDE SEQUENCE [LARGE SCALE GENOMIC DNA]</scope>
    <source>
        <strain evidence="7 8">DSM 11589</strain>
    </source>
</reference>